<sequence>MLDHYQIQLTRLLEAEQFGEAKQLLRFLLNCQGEEEHHYEEWRNLLAWIEVAFPDKGDGGPYIEEAEDEDERLMRERALGSSQADNTDEDYVRQVLHIMQHHPVLEQQLLALERAVYLRSEEVDRTLLEWLSHEPLHPAIQFKALQCLRRRGVSGRIHIADRVGESVELDIESTPLAMEEFPEAVVAILERVEQITEVSDPTLPHFARELWKEYLQFLYGTSDYNRMLDPDEAVVDSWAAALHMNLLLVAYGSADDEAIRDTYGIPESLRFRYEQACRALRRVGITGIDPSGQP</sequence>
<dbReference type="RefSeq" id="WP_111148442.1">
    <property type="nucleotide sequence ID" value="NZ_QKRB01000054.1"/>
</dbReference>
<reference evidence="1 2" key="1">
    <citation type="submission" date="2018-06" db="EMBL/GenBank/DDBJ databases">
        <title>Paenibacillus imtechensis sp. nov.</title>
        <authorList>
            <person name="Pinnaka A.K."/>
            <person name="Singh H."/>
            <person name="Kaur M."/>
        </authorList>
    </citation>
    <scope>NUCLEOTIDE SEQUENCE [LARGE SCALE GENOMIC DNA]</scope>
    <source>
        <strain evidence="1 2">SMB1</strain>
    </source>
</reference>
<gene>
    <name evidence="1" type="ORF">DNH61_19245</name>
</gene>
<name>A0A2W1LHV6_9BACL</name>
<dbReference type="EMBL" id="QKRB01000054">
    <property type="protein sequence ID" value="PZD94094.1"/>
    <property type="molecule type" value="Genomic_DNA"/>
</dbReference>
<dbReference type="Proteomes" id="UP000249522">
    <property type="component" value="Unassembled WGS sequence"/>
</dbReference>
<keyword evidence="2" id="KW-1185">Reference proteome</keyword>
<comment type="caution">
    <text evidence="1">The sequence shown here is derived from an EMBL/GenBank/DDBJ whole genome shotgun (WGS) entry which is preliminary data.</text>
</comment>
<organism evidence="1 2">
    <name type="scientific">Paenibacillus sambharensis</name>
    <dbReference type="NCBI Taxonomy" id="1803190"/>
    <lineage>
        <taxon>Bacteria</taxon>
        <taxon>Bacillati</taxon>
        <taxon>Bacillota</taxon>
        <taxon>Bacilli</taxon>
        <taxon>Bacillales</taxon>
        <taxon>Paenibacillaceae</taxon>
        <taxon>Paenibacillus</taxon>
    </lineage>
</organism>
<protein>
    <submittedName>
        <fullName evidence="1">Uncharacterized protein</fullName>
    </submittedName>
</protein>
<evidence type="ECO:0000313" key="2">
    <source>
        <dbReference type="Proteomes" id="UP000249522"/>
    </source>
</evidence>
<accession>A0A2W1LHV6</accession>
<dbReference type="AlphaFoldDB" id="A0A2W1LHV6"/>
<proteinExistence type="predicted"/>
<evidence type="ECO:0000313" key="1">
    <source>
        <dbReference type="EMBL" id="PZD94094.1"/>
    </source>
</evidence>
<dbReference type="OrthoDB" id="2677436at2"/>